<name>A0A2P2C112_9ZZZZ</name>
<keyword evidence="2" id="KW-1133">Transmembrane helix</keyword>
<feature type="region of interest" description="Disordered" evidence="1">
    <location>
        <begin position="208"/>
        <end position="232"/>
    </location>
</feature>
<reference evidence="3" key="1">
    <citation type="submission" date="2015-08" db="EMBL/GenBank/DDBJ databases">
        <authorList>
            <person name="Babu N.S."/>
            <person name="Beckwith C.J."/>
            <person name="Beseler K.G."/>
            <person name="Brison A."/>
            <person name="Carone J.V."/>
            <person name="Caskin T.P."/>
            <person name="Diamond M."/>
            <person name="Durham M.E."/>
            <person name="Foxe J.M."/>
            <person name="Go M."/>
            <person name="Henderson B.A."/>
            <person name="Jones I.B."/>
            <person name="McGettigan J.A."/>
            <person name="Micheletti S.J."/>
            <person name="Nasrallah M.E."/>
            <person name="Ortiz D."/>
            <person name="Piller C.R."/>
            <person name="Privatt S.R."/>
            <person name="Schneider S.L."/>
            <person name="Sharp S."/>
            <person name="Smith T.C."/>
            <person name="Stanton J.D."/>
            <person name="Ullery H.E."/>
            <person name="Wilson R.J."/>
            <person name="Serrano M.G."/>
            <person name="Buck G."/>
            <person name="Lee V."/>
            <person name="Wang Y."/>
            <person name="Carvalho R."/>
            <person name="Voegtly L."/>
            <person name="Shi R."/>
            <person name="Duckworth R."/>
            <person name="Johnson A."/>
            <person name="Loviza R."/>
            <person name="Walstead R."/>
            <person name="Shah Z."/>
            <person name="Kiflezghi M."/>
            <person name="Wade K."/>
            <person name="Ball S.L."/>
            <person name="Bradley K.W."/>
            <person name="Asai D.J."/>
            <person name="Bowman C.A."/>
            <person name="Russell D.A."/>
            <person name="Pope W.H."/>
            <person name="Jacobs-Sera D."/>
            <person name="Hendrix R.W."/>
            <person name="Hatfull G.F."/>
        </authorList>
    </citation>
    <scope>NUCLEOTIDE SEQUENCE</scope>
</reference>
<dbReference type="Pfam" id="PF13829">
    <property type="entry name" value="DUF4191"/>
    <property type="match status" value="1"/>
</dbReference>
<evidence type="ECO:0008006" key="4">
    <source>
        <dbReference type="Google" id="ProtNLM"/>
    </source>
</evidence>
<evidence type="ECO:0000256" key="2">
    <source>
        <dbReference type="SAM" id="Phobius"/>
    </source>
</evidence>
<feature type="transmembrane region" description="Helical" evidence="2">
    <location>
        <begin position="57"/>
        <end position="76"/>
    </location>
</feature>
<accession>A0A2P2C112</accession>
<dbReference type="EMBL" id="CZKA01000023">
    <property type="protein sequence ID" value="CUR55689.1"/>
    <property type="molecule type" value="Genomic_DNA"/>
</dbReference>
<protein>
    <recommendedName>
        <fullName evidence="4">Integral membrane protein</fullName>
    </recommendedName>
</protein>
<dbReference type="InterPro" id="IPR025445">
    <property type="entry name" value="DUF4191"/>
</dbReference>
<proteinExistence type="predicted"/>
<sequence>MSSPVAPEDLSRRQQFVQTYKMAKKSDPRIGLWTLLAFVVGAAIGFGLFWFLPGPKFVFSIPGAFAGGLIAALILFGRRAQAAAYAQMDGQVGAAAAALKMLRRGWQTDPAVAFTKQQDIVHRVVGPPGIILIGEGNSNRLRPLLATERRKHERVVSDTPVQEMICGSGQGEVPLPKLTRTLTKMKRAVKPADMTDVLNRLKALDANRSSIPLPKGPIPTSMKGQRGNMRGR</sequence>
<keyword evidence="2" id="KW-0472">Membrane</keyword>
<dbReference type="AlphaFoldDB" id="A0A2P2C112"/>
<feature type="transmembrane region" description="Helical" evidence="2">
    <location>
        <begin position="30"/>
        <end position="51"/>
    </location>
</feature>
<organism evidence="3">
    <name type="scientific">metagenome</name>
    <dbReference type="NCBI Taxonomy" id="256318"/>
    <lineage>
        <taxon>unclassified sequences</taxon>
        <taxon>metagenomes</taxon>
    </lineage>
</organism>
<evidence type="ECO:0000313" key="3">
    <source>
        <dbReference type="EMBL" id="CUR55689.1"/>
    </source>
</evidence>
<keyword evidence="2" id="KW-0812">Transmembrane</keyword>
<gene>
    <name evidence="3" type="ORF">NOCA230021</name>
</gene>
<evidence type="ECO:0000256" key="1">
    <source>
        <dbReference type="SAM" id="MobiDB-lite"/>
    </source>
</evidence>